<dbReference type="Proteomes" id="UP001321473">
    <property type="component" value="Unassembled WGS sequence"/>
</dbReference>
<evidence type="ECO:0000256" key="2">
    <source>
        <dbReference type="ARBA" id="ARBA00009418"/>
    </source>
</evidence>
<evidence type="ECO:0000256" key="5">
    <source>
        <dbReference type="ARBA" id="ARBA00023242"/>
    </source>
</evidence>
<accession>A0AAQ4ETX1</accession>
<organism evidence="9 10">
    <name type="scientific">Amblyomma americanum</name>
    <name type="common">Lone star tick</name>
    <dbReference type="NCBI Taxonomy" id="6943"/>
    <lineage>
        <taxon>Eukaryota</taxon>
        <taxon>Metazoa</taxon>
        <taxon>Ecdysozoa</taxon>
        <taxon>Arthropoda</taxon>
        <taxon>Chelicerata</taxon>
        <taxon>Arachnida</taxon>
        <taxon>Acari</taxon>
        <taxon>Parasitiformes</taxon>
        <taxon>Ixodida</taxon>
        <taxon>Ixodoidea</taxon>
        <taxon>Ixodidae</taxon>
        <taxon>Amblyomminae</taxon>
        <taxon>Amblyomma</taxon>
    </lineage>
</organism>
<comment type="caution">
    <text evidence="9">The sequence shown here is derived from an EMBL/GenBank/DDBJ whole genome shotgun (WGS) entry which is preliminary data.</text>
</comment>
<keyword evidence="7" id="KW-0175">Coiled coil</keyword>
<comment type="subcellular location">
    <subcellularLocation>
        <location evidence="1 6">Nucleus</location>
        <location evidence="1 6">Nucleolus</location>
    </subcellularLocation>
</comment>
<dbReference type="EMBL" id="JARKHS020011043">
    <property type="protein sequence ID" value="KAK8778160.1"/>
    <property type="molecule type" value="Genomic_DNA"/>
</dbReference>
<dbReference type="GO" id="GO:0000462">
    <property type="term" value="P:maturation of SSU-rRNA from tricistronic rRNA transcript (SSU-rRNA, 5.8S rRNA, LSU-rRNA)"/>
    <property type="evidence" value="ECO:0007669"/>
    <property type="project" value="TreeGrafter"/>
</dbReference>
<dbReference type="GO" id="GO:0030686">
    <property type="term" value="C:90S preribosome"/>
    <property type="evidence" value="ECO:0007669"/>
    <property type="project" value="TreeGrafter"/>
</dbReference>
<evidence type="ECO:0000256" key="3">
    <source>
        <dbReference type="ARBA" id="ARBA00022517"/>
    </source>
</evidence>
<reference evidence="9 10" key="1">
    <citation type="journal article" date="2023" name="Arcadia Sci">
        <title>De novo assembly of a long-read Amblyomma americanum tick genome.</title>
        <authorList>
            <person name="Chou S."/>
            <person name="Poskanzer K.E."/>
            <person name="Rollins M."/>
            <person name="Thuy-Boun P.S."/>
        </authorList>
    </citation>
    <scope>NUCLEOTIDE SEQUENCE [LARGE SCALE GENOMIC DNA]</scope>
    <source>
        <strain evidence="9">F_SG_1</strain>
        <tissue evidence="9">Salivary glands</tissue>
    </source>
</reference>
<evidence type="ECO:0000256" key="7">
    <source>
        <dbReference type="SAM" id="Coils"/>
    </source>
</evidence>
<comment type="subunit">
    <text evidence="6">Associates with 90S and pre-40S pre-ribosomal particles.</text>
</comment>
<dbReference type="PANTHER" id="PTHR21738">
    <property type="entry name" value="RIBOSOMAL RNA PROCESSING PROTEIN 36 HOMOLOG"/>
    <property type="match status" value="1"/>
</dbReference>
<comment type="similarity">
    <text evidence="2 6">Belongs to the RRP36 family.</text>
</comment>
<feature type="region of interest" description="Disordered" evidence="8">
    <location>
        <begin position="84"/>
        <end position="103"/>
    </location>
</feature>
<keyword evidence="3 6" id="KW-0690">Ribosome biogenesis</keyword>
<comment type="function">
    <text evidence="6">Component of the 90S pre-ribosome involved in the maturation of rRNAs. Required for early cleavages of the pre-RNAs in the 40S ribosomal subunit maturation pathway.</text>
</comment>
<evidence type="ECO:0000313" key="9">
    <source>
        <dbReference type="EMBL" id="KAK8778160.1"/>
    </source>
</evidence>
<evidence type="ECO:0000256" key="8">
    <source>
        <dbReference type="SAM" id="MobiDB-lite"/>
    </source>
</evidence>
<gene>
    <name evidence="9" type="ORF">V5799_020499</name>
</gene>
<keyword evidence="4 6" id="KW-0698">rRNA processing</keyword>
<keyword evidence="10" id="KW-1185">Reference proteome</keyword>
<evidence type="ECO:0000313" key="10">
    <source>
        <dbReference type="Proteomes" id="UP001321473"/>
    </source>
</evidence>
<keyword evidence="6" id="KW-0687">Ribonucleoprotein</keyword>
<proteinExistence type="inferred from homology"/>
<dbReference type="GO" id="GO:0005730">
    <property type="term" value="C:nucleolus"/>
    <property type="evidence" value="ECO:0007669"/>
    <property type="project" value="UniProtKB-SubCell"/>
</dbReference>
<dbReference type="PANTHER" id="PTHR21738:SF0">
    <property type="entry name" value="RIBOSOMAL RNA PROCESSING PROTEIN 36 HOMOLOG"/>
    <property type="match status" value="1"/>
</dbReference>
<feature type="coiled-coil region" evidence="7">
    <location>
        <begin position="23"/>
        <end position="76"/>
    </location>
</feature>
<sequence length="103" mass="12526">MVRHEKDPQRRMTLQKLLKKMENQEATEKMKRVKANLDEQYSQFLASHRERKPIYLNKTTKRKIELAERFKQLKKAGKLEKYLEKKRKKNVQKERKRLPSSGT</sequence>
<protein>
    <recommendedName>
        <fullName evidence="6">rRNA biogenesis protein RRP36</fullName>
    </recommendedName>
</protein>
<evidence type="ECO:0000256" key="6">
    <source>
        <dbReference type="RuleBase" id="RU368027"/>
    </source>
</evidence>
<dbReference type="InterPro" id="IPR009292">
    <property type="entry name" value="RRP36"/>
</dbReference>
<dbReference type="Pfam" id="PF06102">
    <property type="entry name" value="RRP36"/>
    <property type="match status" value="1"/>
</dbReference>
<evidence type="ECO:0000256" key="1">
    <source>
        <dbReference type="ARBA" id="ARBA00004604"/>
    </source>
</evidence>
<evidence type="ECO:0000256" key="4">
    <source>
        <dbReference type="ARBA" id="ARBA00022552"/>
    </source>
</evidence>
<dbReference type="AlphaFoldDB" id="A0AAQ4ETX1"/>
<keyword evidence="5 6" id="KW-0539">Nucleus</keyword>
<name>A0AAQ4ETX1_AMBAM</name>